<reference evidence="4 5" key="1">
    <citation type="submission" date="2024-01" db="EMBL/GenBank/DDBJ databases">
        <title>The genomes of 5 underutilized Papilionoideae crops provide insights into root nodulation and disease resistanc.</title>
        <authorList>
            <person name="Jiang F."/>
        </authorList>
    </citation>
    <scope>NUCLEOTIDE SEQUENCE [LARGE SCALE GENOMIC DNA]</scope>
    <source>
        <strain evidence="4">LVBAO_FW01</strain>
        <tissue evidence="4">Leaves</tissue>
    </source>
</reference>
<organism evidence="4 5">
    <name type="scientific">Canavalia gladiata</name>
    <name type="common">Sword bean</name>
    <name type="synonym">Dolichos gladiatus</name>
    <dbReference type="NCBI Taxonomy" id="3824"/>
    <lineage>
        <taxon>Eukaryota</taxon>
        <taxon>Viridiplantae</taxon>
        <taxon>Streptophyta</taxon>
        <taxon>Embryophyta</taxon>
        <taxon>Tracheophyta</taxon>
        <taxon>Spermatophyta</taxon>
        <taxon>Magnoliopsida</taxon>
        <taxon>eudicotyledons</taxon>
        <taxon>Gunneridae</taxon>
        <taxon>Pentapetalae</taxon>
        <taxon>rosids</taxon>
        <taxon>fabids</taxon>
        <taxon>Fabales</taxon>
        <taxon>Fabaceae</taxon>
        <taxon>Papilionoideae</taxon>
        <taxon>50 kb inversion clade</taxon>
        <taxon>NPAAA clade</taxon>
        <taxon>indigoferoid/millettioid clade</taxon>
        <taxon>Phaseoleae</taxon>
        <taxon>Canavalia</taxon>
    </lineage>
</organism>
<dbReference type="InterPro" id="IPR013087">
    <property type="entry name" value="Znf_C2H2_type"/>
</dbReference>
<feature type="region of interest" description="Disordered" evidence="2">
    <location>
        <begin position="608"/>
        <end position="637"/>
    </location>
</feature>
<proteinExistence type="predicted"/>
<keyword evidence="1" id="KW-0863">Zinc-finger</keyword>
<feature type="domain" description="C2H2-type" evidence="3">
    <location>
        <begin position="159"/>
        <end position="186"/>
    </location>
</feature>
<keyword evidence="1" id="KW-0479">Metal-binding</keyword>
<dbReference type="Proteomes" id="UP001367508">
    <property type="component" value="Unassembled WGS sequence"/>
</dbReference>
<accession>A0AAN9KF71</accession>
<evidence type="ECO:0000256" key="1">
    <source>
        <dbReference type="PROSITE-ProRule" id="PRU00042"/>
    </source>
</evidence>
<evidence type="ECO:0000313" key="5">
    <source>
        <dbReference type="Proteomes" id="UP001367508"/>
    </source>
</evidence>
<feature type="region of interest" description="Disordered" evidence="2">
    <location>
        <begin position="573"/>
        <end position="595"/>
    </location>
</feature>
<dbReference type="GO" id="GO:0008270">
    <property type="term" value="F:zinc ion binding"/>
    <property type="evidence" value="ECO:0007669"/>
    <property type="project" value="UniProtKB-KW"/>
</dbReference>
<name>A0AAN9KF71_CANGL</name>
<feature type="compositionally biased region" description="Basic and acidic residues" evidence="2">
    <location>
        <begin position="373"/>
        <end position="383"/>
    </location>
</feature>
<keyword evidence="5" id="KW-1185">Reference proteome</keyword>
<feature type="compositionally biased region" description="Basic and acidic residues" evidence="2">
    <location>
        <begin position="578"/>
        <end position="587"/>
    </location>
</feature>
<evidence type="ECO:0000259" key="3">
    <source>
        <dbReference type="PROSITE" id="PS50157"/>
    </source>
</evidence>
<comment type="caution">
    <text evidence="4">The sequence shown here is derived from an EMBL/GenBank/DDBJ whole genome shotgun (WGS) entry which is preliminary data.</text>
</comment>
<dbReference type="EMBL" id="JAYMYQ010000008">
    <property type="protein sequence ID" value="KAK7315067.1"/>
    <property type="molecule type" value="Genomic_DNA"/>
</dbReference>
<sequence>MLAFGSVNRSLILKLKLFYYSTMDIAVLHDFNNCADVVIMVLCFCNHPTQLRKPFQNLGGSGLGGERGTGKRLGYSHFSMPVAKLKASGTPDVMKTEDRIDTIIKQAIGKEPFLSFPRANESPVQWIQLLHALDQQGVSNSFSEFPGWPLLSPLKAQLQKCDKCSREFCSPINYRRHIRVHHRLKKLDKDYTKTRDLLGAYWDKLSVEEAKEVLSFEHVMLEEVPGSSILKALTTLILKQAFSSLPQYYLRAGAALLDIVQSKPSSFPISSQELFSILDDASEKTCLWGTAVSMQRYVFDGDAEKIGLEPKNLVACTSFLLEQKLVKAWLADKDAEALRCQKQLVEEEEAAQKRQAEILERKRQKKLRHKEQKSREQRHKEEAEIKGNTKITVKALSQAEASLDTYNFEARTPDTFADNAPFQCPEISVDVGGDTLSGHDFVTSQNTEKQSAHGHNQCIAVARRQGLPKSPWDVANSLHTNQNSPISKLEAGQKYGTHRDQRASALVNGSKVWSRKPKTEIDKAVLKTMKEKESDQVKNQEVLIGSISVNLGNCSQSEGNMVASQEDCMAENLAKQSSPRDKSRKPDLVMSSNNRLTVKHWRPVSRLETKDPSPVQRGGAEADAVHRPGDGQNLSDPSCLRLSSINGSDIGFEDDFSHLVGRMDRGSFQFSSHAAKVFLAHRWKEAISSNHVKLVVSPDSGPPGCQEMQDFKIAACQSSDVDRCNILVNAENGLPATSKVTQSKPRLKSEKGTKIKYIPKRKTTT</sequence>
<dbReference type="PANTHER" id="PTHR36055">
    <property type="entry name" value="C2H2-LIKE ZINC FINGER PROTEIN"/>
    <property type="match status" value="1"/>
</dbReference>
<protein>
    <recommendedName>
        <fullName evidence="3">C2H2-type domain-containing protein</fullName>
    </recommendedName>
</protein>
<feature type="region of interest" description="Disordered" evidence="2">
    <location>
        <begin position="362"/>
        <end position="383"/>
    </location>
</feature>
<dbReference type="AlphaFoldDB" id="A0AAN9KF71"/>
<gene>
    <name evidence="4" type="ORF">VNO77_33599</name>
</gene>
<evidence type="ECO:0000313" key="4">
    <source>
        <dbReference type="EMBL" id="KAK7315067.1"/>
    </source>
</evidence>
<keyword evidence="1" id="KW-0862">Zinc</keyword>
<dbReference type="SMART" id="SM00355">
    <property type="entry name" value="ZnF_C2H2"/>
    <property type="match status" value="1"/>
</dbReference>
<feature type="compositionally biased region" description="Basic residues" evidence="2">
    <location>
        <begin position="362"/>
        <end position="372"/>
    </location>
</feature>
<dbReference type="PANTHER" id="PTHR36055:SF4">
    <property type="entry name" value="ZINC FINGER PROTEIN, PUTATIVE-RELATED"/>
    <property type="match status" value="1"/>
</dbReference>
<feature type="region of interest" description="Disordered" evidence="2">
    <location>
        <begin position="739"/>
        <end position="765"/>
    </location>
</feature>
<dbReference type="PROSITE" id="PS00028">
    <property type="entry name" value="ZINC_FINGER_C2H2_1"/>
    <property type="match status" value="1"/>
</dbReference>
<evidence type="ECO:0000256" key="2">
    <source>
        <dbReference type="SAM" id="MobiDB-lite"/>
    </source>
</evidence>
<dbReference type="PROSITE" id="PS50157">
    <property type="entry name" value="ZINC_FINGER_C2H2_2"/>
    <property type="match status" value="1"/>
</dbReference>